<name>A0A2D4M6M7_9SAUR</name>
<protein>
    <submittedName>
        <fullName evidence="1">Uncharacterized protein</fullName>
    </submittedName>
</protein>
<dbReference type="EMBL" id="IACM01072171">
    <property type="protein sequence ID" value="LAB28659.1"/>
    <property type="molecule type" value="Transcribed_RNA"/>
</dbReference>
<sequence>MIPFTDKMSTGRWDLSAEASAGQKIKMAAMLVQSKLYFLSLLHVKIGRDLPAWISVATILTFFLSYAADILDQICNPWVQDLKAINLNVMYLYTYTNIMFQFSKQFKMFLTV</sequence>
<evidence type="ECO:0000313" key="1">
    <source>
        <dbReference type="EMBL" id="LAB28659.1"/>
    </source>
</evidence>
<dbReference type="AlphaFoldDB" id="A0A2D4M6M7"/>
<proteinExistence type="predicted"/>
<organism evidence="1">
    <name type="scientific">Micrurus spixii</name>
    <name type="common">Amazon coral snake</name>
    <dbReference type="NCBI Taxonomy" id="129469"/>
    <lineage>
        <taxon>Eukaryota</taxon>
        <taxon>Metazoa</taxon>
        <taxon>Chordata</taxon>
        <taxon>Craniata</taxon>
        <taxon>Vertebrata</taxon>
        <taxon>Euteleostomi</taxon>
        <taxon>Lepidosauria</taxon>
        <taxon>Squamata</taxon>
        <taxon>Bifurcata</taxon>
        <taxon>Unidentata</taxon>
        <taxon>Episquamata</taxon>
        <taxon>Toxicofera</taxon>
        <taxon>Serpentes</taxon>
        <taxon>Colubroidea</taxon>
        <taxon>Elapidae</taxon>
        <taxon>Elapinae</taxon>
        <taxon>Micrurus</taxon>
    </lineage>
</organism>
<reference evidence="1" key="2">
    <citation type="submission" date="2017-11" db="EMBL/GenBank/DDBJ databases">
        <title>Coralsnake Venomics: Analyses of Venom Gland Transcriptomes and Proteomes of Six Brazilian Taxa.</title>
        <authorList>
            <person name="Aird S.D."/>
            <person name="Jorge da Silva N."/>
            <person name="Qiu L."/>
            <person name="Villar-Briones A."/>
            <person name="Aparecida-Saddi V."/>
            <person name="Campos-Telles M.P."/>
            <person name="Grau M."/>
            <person name="Mikheyev A.S."/>
        </authorList>
    </citation>
    <scope>NUCLEOTIDE SEQUENCE</scope>
    <source>
        <tissue evidence="1">Venom_gland</tissue>
    </source>
</reference>
<reference evidence="1" key="1">
    <citation type="submission" date="2017-07" db="EMBL/GenBank/DDBJ databases">
        <authorList>
            <person name="Mikheyev A."/>
            <person name="Grau M."/>
        </authorList>
    </citation>
    <scope>NUCLEOTIDE SEQUENCE</scope>
    <source>
        <tissue evidence="1">Venom_gland</tissue>
    </source>
</reference>
<accession>A0A2D4M6M7</accession>